<dbReference type="InterPro" id="IPR014284">
    <property type="entry name" value="RNA_pol_sigma-70_dom"/>
</dbReference>
<dbReference type="Gene3D" id="1.10.10.10">
    <property type="entry name" value="Winged helix-like DNA-binding domain superfamily/Winged helix DNA-binding domain"/>
    <property type="match status" value="1"/>
</dbReference>
<dbReference type="GO" id="GO:0006352">
    <property type="term" value="P:DNA-templated transcription initiation"/>
    <property type="evidence" value="ECO:0007669"/>
    <property type="project" value="InterPro"/>
</dbReference>
<evidence type="ECO:0008006" key="9">
    <source>
        <dbReference type="Google" id="ProtNLM"/>
    </source>
</evidence>
<evidence type="ECO:0000259" key="6">
    <source>
        <dbReference type="Pfam" id="PF04542"/>
    </source>
</evidence>
<organism evidence="8">
    <name type="scientific">hydrothermal vent metagenome</name>
    <dbReference type="NCBI Taxonomy" id="652676"/>
    <lineage>
        <taxon>unclassified sequences</taxon>
        <taxon>metagenomes</taxon>
        <taxon>ecological metagenomes</taxon>
    </lineage>
</organism>
<dbReference type="PANTHER" id="PTHR43133">
    <property type="entry name" value="RNA POLYMERASE ECF-TYPE SIGMA FACTO"/>
    <property type="match status" value="1"/>
</dbReference>
<evidence type="ECO:0000256" key="5">
    <source>
        <dbReference type="ARBA" id="ARBA00023163"/>
    </source>
</evidence>
<keyword evidence="5" id="KW-0804">Transcription</keyword>
<dbReference type="InterPro" id="IPR013324">
    <property type="entry name" value="RNA_pol_sigma_r3/r4-like"/>
</dbReference>
<evidence type="ECO:0000256" key="4">
    <source>
        <dbReference type="ARBA" id="ARBA00023125"/>
    </source>
</evidence>
<evidence type="ECO:0000256" key="1">
    <source>
        <dbReference type="ARBA" id="ARBA00010641"/>
    </source>
</evidence>
<protein>
    <recommendedName>
        <fullName evidence="9">RNA polymerase ECF-type sigma factor</fullName>
    </recommendedName>
</protein>
<accession>A0A3B1A6B4</accession>
<evidence type="ECO:0000259" key="7">
    <source>
        <dbReference type="Pfam" id="PF08281"/>
    </source>
</evidence>
<dbReference type="NCBIfam" id="TIGR02937">
    <property type="entry name" value="sigma70-ECF"/>
    <property type="match status" value="1"/>
</dbReference>
<dbReference type="Pfam" id="PF08281">
    <property type="entry name" value="Sigma70_r4_2"/>
    <property type="match status" value="1"/>
</dbReference>
<keyword evidence="2" id="KW-0805">Transcription regulation</keyword>
<feature type="domain" description="RNA polymerase sigma factor 70 region 4 type 2" evidence="7">
    <location>
        <begin position="108"/>
        <end position="159"/>
    </location>
</feature>
<dbReference type="EMBL" id="UOFR01000083">
    <property type="protein sequence ID" value="VAX01289.1"/>
    <property type="molecule type" value="Genomic_DNA"/>
</dbReference>
<name>A0A3B1A6B4_9ZZZZ</name>
<proteinExistence type="inferred from homology"/>
<keyword evidence="3" id="KW-0731">Sigma factor</keyword>
<dbReference type="Pfam" id="PF04542">
    <property type="entry name" value="Sigma70_r2"/>
    <property type="match status" value="1"/>
</dbReference>
<dbReference type="GO" id="GO:0016987">
    <property type="term" value="F:sigma factor activity"/>
    <property type="evidence" value="ECO:0007669"/>
    <property type="project" value="UniProtKB-KW"/>
</dbReference>
<evidence type="ECO:0000313" key="8">
    <source>
        <dbReference type="EMBL" id="VAX01289.1"/>
    </source>
</evidence>
<dbReference type="GO" id="GO:0003677">
    <property type="term" value="F:DNA binding"/>
    <property type="evidence" value="ECO:0007669"/>
    <property type="project" value="UniProtKB-KW"/>
</dbReference>
<feature type="domain" description="RNA polymerase sigma-70 region 2" evidence="6">
    <location>
        <begin position="18"/>
        <end position="82"/>
    </location>
</feature>
<dbReference type="InterPro" id="IPR039425">
    <property type="entry name" value="RNA_pol_sigma-70-like"/>
</dbReference>
<dbReference type="InterPro" id="IPR036388">
    <property type="entry name" value="WH-like_DNA-bd_sf"/>
</dbReference>
<dbReference type="PANTHER" id="PTHR43133:SF8">
    <property type="entry name" value="RNA POLYMERASE SIGMA FACTOR HI_1459-RELATED"/>
    <property type="match status" value="1"/>
</dbReference>
<comment type="similarity">
    <text evidence="1">Belongs to the sigma-70 factor family. ECF subfamily.</text>
</comment>
<keyword evidence="4" id="KW-0238">DNA-binding</keyword>
<gene>
    <name evidence="8" type="ORF">MNBD_GAMMA21-1991</name>
</gene>
<reference evidence="8" key="1">
    <citation type="submission" date="2018-06" db="EMBL/GenBank/DDBJ databases">
        <authorList>
            <person name="Zhirakovskaya E."/>
        </authorList>
    </citation>
    <scope>NUCLEOTIDE SEQUENCE</scope>
</reference>
<dbReference type="SUPFAM" id="SSF88946">
    <property type="entry name" value="Sigma2 domain of RNA polymerase sigma factors"/>
    <property type="match status" value="1"/>
</dbReference>
<dbReference type="AlphaFoldDB" id="A0A3B1A6B4"/>
<dbReference type="InterPro" id="IPR007627">
    <property type="entry name" value="RNA_pol_sigma70_r2"/>
</dbReference>
<dbReference type="SUPFAM" id="SSF88659">
    <property type="entry name" value="Sigma3 and sigma4 domains of RNA polymerase sigma factors"/>
    <property type="match status" value="1"/>
</dbReference>
<dbReference type="InterPro" id="IPR013325">
    <property type="entry name" value="RNA_pol_sigma_r2"/>
</dbReference>
<dbReference type="CDD" id="cd06171">
    <property type="entry name" value="Sigma70_r4"/>
    <property type="match status" value="1"/>
</dbReference>
<dbReference type="Gene3D" id="1.10.1740.10">
    <property type="match status" value="1"/>
</dbReference>
<dbReference type="InterPro" id="IPR013249">
    <property type="entry name" value="RNA_pol_sigma70_r4_t2"/>
</dbReference>
<sequence>MAHTLKRDRLQFEAWILEFHDSLYRYALWMTNRNESAEDCVQEAYYQAWKVRKSLKDESRVFPWLLTILRRTVYREYEQRSRDARLVSNSITDITAVSNNDDELGLSELADAMNVLSSKHREILLLYGLHGLSYQEISEMLDIAAGTVMSRLSRARAALNTVYDRTPTGRKQEKVIPFQKKGLDTNE</sequence>
<evidence type="ECO:0000256" key="2">
    <source>
        <dbReference type="ARBA" id="ARBA00023015"/>
    </source>
</evidence>
<evidence type="ECO:0000256" key="3">
    <source>
        <dbReference type="ARBA" id="ARBA00023082"/>
    </source>
</evidence>